<sequence length="70" mass="8056">MNDILDILLFSIAYQSHATSPFRRPCRPLGDKARITPFWQPCHHDLVKLALLRTPEATLNDQTQLSCPPW</sequence>
<proteinExistence type="predicted"/>
<accession>A0A9P3UNA4</accession>
<gene>
    <name evidence="1" type="ORF">LshimejAT787_0406810</name>
</gene>
<name>A0A9P3UNA4_LYOSH</name>
<dbReference type="Proteomes" id="UP001063166">
    <property type="component" value="Unassembled WGS sequence"/>
</dbReference>
<dbReference type="EMBL" id="BRPK01000004">
    <property type="protein sequence ID" value="GLB37630.1"/>
    <property type="molecule type" value="Genomic_DNA"/>
</dbReference>
<dbReference type="AlphaFoldDB" id="A0A9P3UNA4"/>
<protein>
    <submittedName>
        <fullName evidence="1">Uncharacterized protein</fullName>
    </submittedName>
</protein>
<comment type="caution">
    <text evidence="1">The sequence shown here is derived from an EMBL/GenBank/DDBJ whole genome shotgun (WGS) entry which is preliminary data.</text>
</comment>
<evidence type="ECO:0000313" key="2">
    <source>
        <dbReference type="Proteomes" id="UP001063166"/>
    </source>
</evidence>
<reference evidence="1" key="1">
    <citation type="submission" date="2022-07" db="EMBL/GenBank/DDBJ databases">
        <title>The genome of Lyophyllum shimeji provides insight into the initial evolution of ectomycorrhizal fungal genome.</title>
        <authorList>
            <person name="Kobayashi Y."/>
            <person name="Shibata T."/>
            <person name="Hirakawa H."/>
            <person name="Shigenobu S."/>
            <person name="Nishiyama T."/>
            <person name="Yamada A."/>
            <person name="Hasebe M."/>
            <person name="Kawaguchi M."/>
        </authorList>
    </citation>
    <scope>NUCLEOTIDE SEQUENCE</scope>
    <source>
        <strain evidence="1">AT787</strain>
    </source>
</reference>
<organism evidence="1 2">
    <name type="scientific">Lyophyllum shimeji</name>
    <name type="common">Hon-shimeji</name>
    <name type="synonym">Tricholoma shimeji</name>
    <dbReference type="NCBI Taxonomy" id="47721"/>
    <lineage>
        <taxon>Eukaryota</taxon>
        <taxon>Fungi</taxon>
        <taxon>Dikarya</taxon>
        <taxon>Basidiomycota</taxon>
        <taxon>Agaricomycotina</taxon>
        <taxon>Agaricomycetes</taxon>
        <taxon>Agaricomycetidae</taxon>
        <taxon>Agaricales</taxon>
        <taxon>Tricholomatineae</taxon>
        <taxon>Lyophyllaceae</taxon>
        <taxon>Lyophyllum</taxon>
    </lineage>
</organism>
<evidence type="ECO:0000313" key="1">
    <source>
        <dbReference type="EMBL" id="GLB37630.1"/>
    </source>
</evidence>
<keyword evidence="2" id="KW-1185">Reference proteome</keyword>